<accession>A0ABS9YQH7</accession>
<dbReference type="RefSeq" id="WP_242777886.1">
    <property type="nucleotide sequence ID" value="NZ_JALDAY010000021.1"/>
</dbReference>
<evidence type="ECO:0000256" key="1">
    <source>
        <dbReference type="SAM" id="MobiDB-lite"/>
    </source>
</evidence>
<sequence length="46" mass="4727">MDNEQETTDTKTAGAVAVGPATGAPPVPVDVEDELALEPHIVRGLD</sequence>
<name>A0ABS9YQH7_9ACTN</name>
<comment type="caution">
    <text evidence="2">The sequence shown here is derived from an EMBL/GenBank/DDBJ whole genome shotgun (WGS) entry which is preliminary data.</text>
</comment>
<reference evidence="2" key="1">
    <citation type="submission" date="2022-03" db="EMBL/GenBank/DDBJ databases">
        <title>Streptomyces 7R015 and 7R016 isolated from Barleria lupulina in Thailand.</title>
        <authorList>
            <person name="Kanchanasin P."/>
            <person name="Phongsopitanun W."/>
            <person name="Tanasupawat S."/>
        </authorList>
    </citation>
    <scope>NUCLEOTIDE SEQUENCE</scope>
    <source>
        <strain evidence="2">7R015</strain>
    </source>
</reference>
<protein>
    <submittedName>
        <fullName evidence="2">Uncharacterized protein</fullName>
    </submittedName>
</protein>
<proteinExistence type="predicted"/>
<dbReference type="Proteomes" id="UP001165269">
    <property type="component" value="Unassembled WGS sequence"/>
</dbReference>
<feature type="region of interest" description="Disordered" evidence="1">
    <location>
        <begin position="1"/>
        <end position="32"/>
    </location>
</feature>
<dbReference type="EMBL" id="JALDAY010000021">
    <property type="protein sequence ID" value="MCI3278830.1"/>
    <property type="molecule type" value="Genomic_DNA"/>
</dbReference>
<evidence type="ECO:0000313" key="3">
    <source>
        <dbReference type="Proteomes" id="UP001165269"/>
    </source>
</evidence>
<evidence type="ECO:0000313" key="2">
    <source>
        <dbReference type="EMBL" id="MCI3278830.1"/>
    </source>
</evidence>
<feature type="compositionally biased region" description="Low complexity" evidence="1">
    <location>
        <begin position="12"/>
        <end position="22"/>
    </location>
</feature>
<organism evidence="2 3">
    <name type="scientific">Streptomyces cylindrosporus</name>
    <dbReference type="NCBI Taxonomy" id="2927583"/>
    <lineage>
        <taxon>Bacteria</taxon>
        <taxon>Bacillati</taxon>
        <taxon>Actinomycetota</taxon>
        <taxon>Actinomycetes</taxon>
        <taxon>Kitasatosporales</taxon>
        <taxon>Streptomycetaceae</taxon>
        <taxon>Streptomyces</taxon>
    </lineage>
</organism>
<keyword evidence="3" id="KW-1185">Reference proteome</keyword>
<gene>
    <name evidence="2" type="ORF">MQP27_47985</name>
</gene>